<keyword evidence="4" id="KW-1185">Reference proteome</keyword>
<feature type="domain" description="Flap endonuclease GEN chromatin organization modifier" evidence="2">
    <location>
        <begin position="11"/>
        <end position="66"/>
    </location>
</feature>
<dbReference type="Pfam" id="PF18704">
    <property type="entry name" value="Chromo_2"/>
    <property type="match status" value="1"/>
</dbReference>
<feature type="region of interest" description="Disordered" evidence="1">
    <location>
        <begin position="97"/>
        <end position="121"/>
    </location>
</feature>
<evidence type="ECO:0000313" key="4">
    <source>
        <dbReference type="Proteomes" id="UP001516400"/>
    </source>
</evidence>
<evidence type="ECO:0000259" key="2">
    <source>
        <dbReference type="Pfam" id="PF18704"/>
    </source>
</evidence>
<evidence type="ECO:0000256" key="1">
    <source>
        <dbReference type="SAM" id="MobiDB-lite"/>
    </source>
</evidence>
<dbReference type="EMBL" id="JABFTP020000042">
    <property type="protein sequence ID" value="KAL3271819.1"/>
    <property type="molecule type" value="Genomic_DNA"/>
</dbReference>
<protein>
    <recommendedName>
        <fullName evidence="2">Flap endonuclease GEN chromatin organization modifier domain-containing protein</fullName>
    </recommendedName>
</protein>
<name>A0ABD2N0N1_9CUCU</name>
<sequence length="284" mass="32999">MDAARFGQFCGVPSYEIVWSDKDNFFKGLIPDSQLLEIKDMDKFWSTIEPQNLVENAYPKLVEDFRISKIKPKKPTRRKNKKLNQIDELNNSIKNISLSEPAAKKSKKPKKINSEETTESKIQNKNKNMKTLDSFLKKAIVNNFKNKNTEFTSTPIKKRGETASVDLSDSMLDISNFEDENESDLSDILDGIMGEDIPQCFKDKLKELGYKIEDNNREFHAENRESASFFTNSLMENDLFQRTFDQKYMSSDEDMDDLEHLNDRKTNDSFDVPELPSLFERLKK</sequence>
<accession>A0ABD2N0N1</accession>
<proteinExistence type="predicted"/>
<comment type="caution">
    <text evidence="3">The sequence shown here is derived from an EMBL/GenBank/DDBJ whole genome shotgun (WGS) entry which is preliminary data.</text>
</comment>
<organism evidence="3 4">
    <name type="scientific">Cryptolaemus montrouzieri</name>
    <dbReference type="NCBI Taxonomy" id="559131"/>
    <lineage>
        <taxon>Eukaryota</taxon>
        <taxon>Metazoa</taxon>
        <taxon>Ecdysozoa</taxon>
        <taxon>Arthropoda</taxon>
        <taxon>Hexapoda</taxon>
        <taxon>Insecta</taxon>
        <taxon>Pterygota</taxon>
        <taxon>Neoptera</taxon>
        <taxon>Endopterygota</taxon>
        <taxon>Coleoptera</taxon>
        <taxon>Polyphaga</taxon>
        <taxon>Cucujiformia</taxon>
        <taxon>Coccinelloidea</taxon>
        <taxon>Coccinellidae</taxon>
        <taxon>Scymninae</taxon>
        <taxon>Scymnini</taxon>
        <taxon>Cryptolaemus</taxon>
    </lineage>
</organism>
<dbReference type="AlphaFoldDB" id="A0ABD2N0N1"/>
<evidence type="ECO:0000313" key="3">
    <source>
        <dbReference type="EMBL" id="KAL3271819.1"/>
    </source>
</evidence>
<dbReference type="InterPro" id="IPR041012">
    <property type="entry name" value="GEN_chromo"/>
</dbReference>
<reference evidence="3 4" key="1">
    <citation type="journal article" date="2021" name="BMC Biol.">
        <title>Horizontally acquired antibacterial genes associated with adaptive radiation of ladybird beetles.</title>
        <authorList>
            <person name="Li H.S."/>
            <person name="Tang X.F."/>
            <person name="Huang Y.H."/>
            <person name="Xu Z.Y."/>
            <person name="Chen M.L."/>
            <person name="Du X.Y."/>
            <person name="Qiu B.Y."/>
            <person name="Chen P.T."/>
            <person name="Zhang W."/>
            <person name="Slipinski A."/>
            <person name="Escalona H.E."/>
            <person name="Waterhouse R.M."/>
            <person name="Zwick A."/>
            <person name="Pang H."/>
        </authorList>
    </citation>
    <scope>NUCLEOTIDE SEQUENCE [LARGE SCALE GENOMIC DNA]</scope>
    <source>
        <strain evidence="3">SYSU2018</strain>
    </source>
</reference>
<dbReference type="Proteomes" id="UP001516400">
    <property type="component" value="Unassembled WGS sequence"/>
</dbReference>
<gene>
    <name evidence="3" type="ORF">HHI36_022289</name>
</gene>